<dbReference type="EMBL" id="JANPWB010000015">
    <property type="protein sequence ID" value="KAJ1089108.1"/>
    <property type="molecule type" value="Genomic_DNA"/>
</dbReference>
<feature type="region of interest" description="Disordered" evidence="1">
    <location>
        <begin position="1"/>
        <end position="92"/>
    </location>
</feature>
<dbReference type="Proteomes" id="UP001066276">
    <property type="component" value="Chromosome 11"/>
</dbReference>
<evidence type="ECO:0000313" key="3">
    <source>
        <dbReference type="Proteomes" id="UP001066276"/>
    </source>
</evidence>
<keyword evidence="3" id="KW-1185">Reference proteome</keyword>
<feature type="compositionally biased region" description="Basic residues" evidence="1">
    <location>
        <begin position="47"/>
        <end position="57"/>
    </location>
</feature>
<comment type="caution">
    <text evidence="2">The sequence shown here is derived from an EMBL/GenBank/DDBJ whole genome shotgun (WGS) entry which is preliminary data.</text>
</comment>
<proteinExistence type="predicted"/>
<gene>
    <name evidence="2" type="ORF">NDU88_002261</name>
</gene>
<organism evidence="2 3">
    <name type="scientific">Pleurodeles waltl</name>
    <name type="common">Iberian ribbed newt</name>
    <dbReference type="NCBI Taxonomy" id="8319"/>
    <lineage>
        <taxon>Eukaryota</taxon>
        <taxon>Metazoa</taxon>
        <taxon>Chordata</taxon>
        <taxon>Craniata</taxon>
        <taxon>Vertebrata</taxon>
        <taxon>Euteleostomi</taxon>
        <taxon>Amphibia</taxon>
        <taxon>Batrachia</taxon>
        <taxon>Caudata</taxon>
        <taxon>Salamandroidea</taxon>
        <taxon>Salamandridae</taxon>
        <taxon>Pleurodelinae</taxon>
        <taxon>Pleurodeles</taxon>
    </lineage>
</organism>
<dbReference type="AlphaFoldDB" id="A0AAV7LDB2"/>
<name>A0AAV7LDB2_PLEWA</name>
<sequence length="92" mass="10500">MARHARTGWEQADPEPQLGRRAGGENPTVEHTDAWAWLEGWRTAGKSQRRTGSRRQSQRGEDKGPKDGSWEGQNFTPNEEERIDPAQWTTTK</sequence>
<evidence type="ECO:0000256" key="1">
    <source>
        <dbReference type="SAM" id="MobiDB-lite"/>
    </source>
</evidence>
<feature type="compositionally biased region" description="Basic and acidic residues" evidence="1">
    <location>
        <begin position="58"/>
        <end position="69"/>
    </location>
</feature>
<protein>
    <submittedName>
        <fullName evidence="2">Uncharacterized protein</fullName>
    </submittedName>
</protein>
<evidence type="ECO:0000313" key="2">
    <source>
        <dbReference type="EMBL" id="KAJ1089108.1"/>
    </source>
</evidence>
<accession>A0AAV7LDB2</accession>
<reference evidence="2" key="1">
    <citation type="journal article" date="2022" name="bioRxiv">
        <title>Sequencing and chromosome-scale assembly of the giantPleurodeles waltlgenome.</title>
        <authorList>
            <person name="Brown T."/>
            <person name="Elewa A."/>
            <person name="Iarovenko S."/>
            <person name="Subramanian E."/>
            <person name="Araus A.J."/>
            <person name="Petzold A."/>
            <person name="Susuki M."/>
            <person name="Suzuki K.-i.T."/>
            <person name="Hayashi T."/>
            <person name="Toyoda A."/>
            <person name="Oliveira C."/>
            <person name="Osipova E."/>
            <person name="Leigh N.D."/>
            <person name="Simon A."/>
            <person name="Yun M.H."/>
        </authorList>
    </citation>
    <scope>NUCLEOTIDE SEQUENCE</scope>
    <source>
        <strain evidence="2">20211129_DDA</strain>
        <tissue evidence="2">Liver</tissue>
    </source>
</reference>